<dbReference type="Proteomes" id="UP000653797">
    <property type="component" value="Unassembled WGS sequence"/>
</dbReference>
<comment type="caution">
    <text evidence="2">The sequence shown here is derived from an EMBL/GenBank/DDBJ whole genome shotgun (WGS) entry which is preliminary data.</text>
</comment>
<sequence length="285" mass="30055">MNGYLTALALLLSLPAVAQLWVGSAGIRIEPGATLTIDGLSLTPSTSLTIANNSIQKTTTPVAGSPSINRLYQLDSPLLFTGSVGINYLTSELNGYAEPILQIAHAPAANTALTVTTSSTVNTAAHYVSNSVTNQNLFVITATTLSDLTLLLYARPTTISSMSELNLVIDVVEINSVATNGLFTVRVTKDAKLNLNFPPNATQVGGRPVQNSAWSFSNTDPNYYILSTSQSVPAGDRLSFGLTGMLSPGATNGVISISTILLPTNIKEAKLTNNSDSDKVEYFQQ</sequence>
<gene>
    <name evidence="2" type="ORF">IC230_30175</name>
</gene>
<evidence type="ECO:0008006" key="4">
    <source>
        <dbReference type="Google" id="ProtNLM"/>
    </source>
</evidence>
<name>A0A927B8P0_9BACT</name>
<keyword evidence="3" id="KW-1185">Reference proteome</keyword>
<dbReference type="RefSeq" id="WP_191042806.1">
    <property type="nucleotide sequence ID" value="NZ_JACXAA010000018.1"/>
</dbReference>
<protein>
    <recommendedName>
        <fullName evidence="4">DUF4397 domain-containing protein</fullName>
    </recommendedName>
</protein>
<evidence type="ECO:0000313" key="2">
    <source>
        <dbReference type="EMBL" id="MBD2757182.1"/>
    </source>
</evidence>
<evidence type="ECO:0000313" key="3">
    <source>
        <dbReference type="Proteomes" id="UP000653797"/>
    </source>
</evidence>
<reference evidence="2" key="1">
    <citation type="submission" date="2020-09" db="EMBL/GenBank/DDBJ databases">
        <authorList>
            <person name="Kim M.K."/>
        </authorList>
    </citation>
    <scope>NUCLEOTIDE SEQUENCE</scope>
    <source>
        <strain evidence="2">BT704</strain>
    </source>
</reference>
<accession>A0A927B8P0</accession>
<proteinExistence type="predicted"/>
<feature type="signal peptide" evidence="1">
    <location>
        <begin position="1"/>
        <end position="18"/>
    </location>
</feature>
<feature type="chain" id="PRO_5037895809" description="DUF4397 domain-containing protein" evidence="1">
    <location>
        <begin position="19"/>
        <end position="285"/>
    </location>
</feature>
<evidence type="ECO:0000256" key="1">
    <source>
        <dbReference type="SAM" id="SignalP"/>
    </source>
</evidence>
<keyword evidence="1" id="KW-0732">Signal</keyword>
<dbReference type="EMBL" id="JACXAA010000018">
    <property type="protein sequence ID" value="MBD2757182.1"/>
    <property type="molecule type" value="Genomic_DNA"/>
</dbReference>
<organism evidence="2 3">
    <name type="scientific">Spirosoma validum</name>
    <dbReference type="NCBI Taxonomy" id="2771355"/>
    <lineage>
        <taxon>Bacteria</taxon>
        <taxon>Pseudomonadati</taxon>
        <taxon>Bacteroidota</taxon>
        <taxon>Cytophagia</taxon>
        <taxon>Cytophagales</taxon>
        <taxon>Cytophagaceae</taxon>
        <taxon>Spirosoma</taxon>
    </lineage>
</organism>
<dbReference type="AlphaFoldDB" id="A0A927B8P0"/>